<dbReference type="Proteomes" id="UP001454036">
    <property type="component" value="Unassembled WGS sequence"/>
</dbReference>
<dbReference type="EMBL" id="BAABME010006151">
    <property type="protein sequence ID" value="GAA0167598.1"/>
    <property type="molecule type" value="Genomic_DNA"/>
</dbReference>
<comment type="caution">
    <text evidence="3">The sequence shown here is derived from an EMBL/GenBank/DDBJ whole genome shotgun (WGS) entry which is preliminary data.</text>
</comment>
<name>A0AAV3QYB2_LITER</name>
<evidence type="ECO:0000313" key="4">
    <source>
        <dbReference type="Proteomes" id="UP001454036"/>
    </source>
</evidence>
<evidence type="ECO:0000313" key="3">
    <source>
        <dbReference type="EMBL" id="GAA0167598.1"/>
    </source>
</evidence>
<keyword evidence="4" id="KW-1185">Reference proteome</keyword>
<dbReference type="Pfam" id="PF22936">
    <property type="entry name" value="Pol_BBD"/>
    <property type="match status" value="1"/>
</dbReference>
<accession>A0AAV3QYB2</accession>
<gene>
    <name evidence="3" type="ORF">LIER_22489</name>
</gene>
<protein>
    <recommendedName>
        <fullName evidence="2">Retrovirus-related Pol polyprotein from transposon TNT 1-94-like beta-barrel domain-containing protein</fullName>
    </recommendedName>
</protein>
<organism evidence="3 4">
    <name type="scientific">Lithospermum erythrorhizon</name>
    <name type="common">Purple gromwell</name>
    <name type="synonym">Lithospermum officinale var. erythrorhizon</name>
    <dbReference type="NCBI Taxonomy" id="34254"/>
    <lineage>
        <taxon>Eukaryota</taxon>
        <taxon>Viridiplantae</taxon>
        <taxon>Streptophyta</taxon>
        <taxon>Embryophyta</taxon>
        <taxon>Tracheophyta</taxon>
        <taxon>Spermatophyta</taxon>
        <taxon>Magnoliopsida</taxon>
        <taxon>eudicotyledons</taxon>
        <taxon>Gunneridae</taxon>
        <taxon>Pentapetalae</taxon>
        <taxon>asterids</taxon>
        <taxon>lamiids</taxon>
        <taxon>Boraginales</taxon>
        <taxon>Boraginaceae</taxon>
        <taxon>Boraginoideae</taxon>
        <taxon>Lithospermeae</taxon>
        <taxon>Lithospermum</taxon>
    </lineage>
</organism>
<sequence>MDDWSKPAGIGRIGAQGTAAAVTRGRDTTHAMTTSVGNGAASEVRGSAGQPSGAGLSESDWGKLKDLLGHSNSRSEDHLVGKYFNSTTWIIDMGASSHMTGDLSNMFNVVDVSGCPIGLPDGTVSNVVKRGSIRLSNELILHDLLYIPQFA</sequence>
<evidence type="ECO:0000259" key="2">
    <source>
        <dbReference type="Pfam" id="PF22936"/>
    </source>
</evidence>
<feature type="domain" description="Retrovirus-related Pol polyprotein from transposon TNT 1-94-like beta-barrel" evidence="2">
    <location>
        <begin position="89"/>
        <end position="150"/>
    </location>
</feature>
<dbReference type="InterPro" id="IPR054722">
    <property type="entry name" value="PolX-like_BBD"/>
</dbReference>
<proteinExistence type="predicted"/>
<reference evidence="3 4" key="1">
    <citation type="submission" date="2024-01" db="EMBL/GenBank/DDBJ databases">
        <title>The complete chloroplast genome sequence of Lithospermum erythrorhizon: insights into the phylogenetic relationship among Boraginaceae species and the maternal lineages of purple gromwells.</title>
        <authorList>
            <person name="Okada T."/>
            <person name="Watanabe K."/>
        </authorList>
    </citation>
    <scope>NUCLEOTIDE SEQUENCE [LARGE SCALE GENOMIC DNA]</scope>
</reference>
<feature type="region of interest" description="Disordered" evidence="1">
    <location>
        <begin position="1"/>
        <end position="59"/>
    </location>
</feature>
<dbReference type="AlphaFoldDB" id="A0AAV3QYB2"/>
<evidence type="ECO:0000256" key="1">
    <source>
        <dbReference type="SAM" id="MobiDB-lite"/>
    </source>
</evidence>